<sequence length="74" mass="8045">MTARDELRAAKALQGVEFPATKDELIEYASTRGADAKTLQALRTLTETHFESKEEVVEAVPQEPEGDAPGGTDR</sequence>
<dbReference type="Pfam" id="PF11387">
    <property type="entry name" value="DUF2795"/>
    <property type="match status" value="1"/>
</dbReference>
<feature type="region of interest" description="Disordered" evidence="1">
    <location>
        <begin position="51"/>
        <end position="74"/>
    </location>
</feature>
<gene>
    <name evidence="2" type="ORF">FM105_06880</name>
</gene>
<dbReference type="Proteomes" id="UP000196581">
    <property type="component" value="Unassembled WGS sequence"/>
</dbReference>
<keyword evidence="3" id="KW-1185">Reference proteome</keyword>
<evidence type="ECO:0000313" key="3">
    <source>
        <dbReference type="Proteomes" id="UP000196581"/>
    </source>
</evidence>
<dbReference type="InterPro" id="IPR021527">
    <property type="entry name" value="DUF2795"/>
</dbReference>
<protein>
    <recommendedName>
        <fullName evidence="4">DUF2795 domain-containing protein</fullName>
    </recommendedName>
</protein>
<dbReference type="AlphaFoldDB" id="A0A1X6XD65"/>
<evidence type="ECO:0000256" key="1">
    <source>
        <dbReference type="SAM" id="MobiDB-lite"/>
    </source>
</evidence>
<dbReference type="RefSeq" id="WP_087006622.1">
    <property type="nucleotide sequence ID" value="NZ_FWFF01000011.1"/>
</dbReference>
<reference evidence="3" key="1">
    <citation type="submission" date="2017-02" db="EMBL/GenBank/DDBJ databases">
        <authorList>
            <person name="Dridi B."/>
        </authorList>
    </citation>
    <scope>NUCLEOTIDE SEQUENCE [LARGE SCALE GENOMIC DNA]</scope>
    <source>
        <strain evidence="3">B Co 03.10</strain>
    </source>
</reference>
<accession>A0A1X6XD65</accession>
<evidence type="ECO:0008006" key="4">
    <source>
        <dbReference type="Google" id="ProtNLM"/>
    </source>
</evidence>
<dbReference type="EMBL" id="FWFF01000011">
    <property type="protein sequence ID" value="SLM97212.1"/>
    <property type="molecule type" value="Genomic_DNA"/>
</dbReference>
<proteinExistence type="predicted"/>
<evidence type="ECO:0000313" key="2">
    <source>
        <dbReference type="EMBL" id="SLM97212.1"/>
    </source>
</evidence>
<name>A0A1X6XD65_9MICO</name>
<organism evidence="2 3">
    <name type="scientific">Brevibacterium yomogidense</name>
    <dbReference type="NCBI Taxonomy" id="946573"/>
    <lineage>
        <taxon>Bacteria</taxon>
        <taxon>Bacillati</taxon>
        <taxon>Actinomycetota</taxon>
        <taxon>Actinomycetes</taxon>
        <taxon>Micrococcales</taxon>
        <taxon>Brevibacteriaceae</taxon>
        <taxon>Brevibacterium</taxon>
    </lineage>
</organism>